<proteinExistence type="predicted"/>
<keyword evidence="1" id="KW-0812">Transmembrane</keyword>
<evidence type="ECO:0000256" key="1">
    <source>
        <dbReference type="SAM" id="Phobius"/>
    </source>
</evidence>
<keyword evidence="1" id="KW-1133">Transmembrane helix</keyword>
<evidence type="ECO:0000313" key="2">
    <source>
        <dbReference type="EMBL" id="KAG6369470.1"/>
    </source>
</evidence>
<reference evidence="2" key="1">
    <citation type="submission" date="2021-03" db="EMBL/GenBank/DDBJ databases">
        <title>Evolutionary innovations through gain and loss of genes in the ectomycorrhizal Boletales.</title>
        <authorList>
            <person name="Wu G."/>
            <person name="Miyauchi S."/>
            <person name="Morin E."/>
            <person name="Yang Z.-L."/>
            <person name="Xu J."/>
            <person name="Martin F.M."/>
        </authorList>
    </citation>
    <scope>NUCLEOTIDE SEQUENCE</scope>
    <source>
        <strain evidence="2">BR01</strain>
    </source>
</reference>
<dbReference type="EMBL" id="JAGFBS010000080">
    <property type="protein sequence ID" value="KAG6369470.1"/>
    <property type="molecule type" value="Genomic_DNA"/>
</dbReference>
<feature type="transmembrane region" description="Helical" evidence="1">
    <location>
        <begin position="71"/>
        <end position="94"/>
    </location>
</feature>
<dbReference type="OrthoDB" id="2688991at2759"/>
<accession>A0A8I3A3Z6</accession>
<gene>
    <name evidence="2" type="ORF">JVT61DRAFT_14840</name>
</gene>
<protein>
    <submittedName>
        <fullName evidence="2">Uncharacterized protein</fullName>
    </submittedName>
</protein>
<keyword evidence="1" id="KW-0472">Membrane</keyword>
<dbReference type="Proteomes" id="UP000683000">
    <property type="component" value="Unassembled WGS sequence"/>
</dbReference>
<dbReference type="AlphaFoldDB" id="A0A8I3A3Z6"/>
<organism evidence="2 3">
    <name type="scientific">Boletus reticuloceps</name>
    <dbReference type="NCBI Taxonomy" id="495285"/>
    <lineage>
        <taxon>Eukaryota</taxon>
        <taxon>Fungi</taxon>
        <taxon>Dikarya</taxon>
        <taxon>Basidiomycota</taxon>
        <taxon>Agaricomycotina</taxon>
        <taxon>Agaricomycetes</taxon>
        <taxon>Agaricomycetidae</taxon>
        <taxon>Boletales</taxon>
        <taxon>Boletineae</taxon>
        <taxon>Boletaceae</taxon>
        <taxon>Boletoideae</taxon>
        <taxon>Boletus</taxon>
    </lineage>
</organism>
<evidence type="ECO:0000313" key="3">
    <source>
        <dbReference type="Proteomes" id="UP000683000"/>
    </source>
</evidence>
<sequence>MWRSATFHLLVDLCSPTVEPINPCIQLTGYARSSLTLFDIRDRGSPLVLMRNHLSTHIITQGPFTTRRTRFAATMGLNFMALIAMACIPVFHALGPFDVRRCCTYELQSEPYRNLQKYVDVTSHTSNEVLANQADCHKDLSVHEYIAFGHLRAVV</sequence>
<comment type="caution">
    <text evidence="2">The sequence shown here is derived from an EMBL/GenBank/DDBJ whole genome shotgun (WGS) entry which is preliminary data.</text>
</comment>
<keyword evidence="3" id="KW-1185">Reference proteome</keyword>
<name>A0A8I3A3Z6_9AGAM</name>